<dbReference type="Gramene" id="Pp3c1_20830V3.1">
    <property type="protein sequence ID" value="Pp3c1_20830V3.1"/>
    <property type="gene ID" value="Pp3c1_20830"/>
</dbReference>
<sequence>MTHSLHFSACHDLVDRWSGGFHCPIEDQELGRELKRVHCELQAPPFFSVSALLAEVLEFVRDAPSPSLWSHPSCSLRVQDALLFLSGCATCGFWICLESSRKRTSGFCSLWCARYT</sequence>
<gene>
    <name evidence="1" type="ORF">PHYPA_000911</name>
</gene>
<protein>
    <submittedName>
        <fullName evidence="1 2">Uncharacterized protein</fullName>
    </submittedName>
</protein>
<keyword evidence="3" id="KW-1185">Reference proteome</keyword>
<dbReference type="EMBL" id="ABEU02000001">
    <property type="protein sequence ID" value="PNR62487.1"/>
    <property type="molecule type" value="Genomic_DNA"/>
</dbReference>
<accession>A0A2K1L8Z2</accession>
<reference evidence="1 3" key="1">
    <citation type="journal article" date="2008" name="Science">
        <title>The Physcomitrella genome reveals evolutionary insights into the conquest of land by plants.</title>
        <authorList>
            <person name="Rensing S."/>
            <person name="Lang D."/>
            <person name="Zimmer A."/>
            <person name="Terry A."/>
            <person name="Salamov A."/>
            <person name="Shapiro H."/>
            <person name="Nishiyama T."/>
            <person name="Perroud P.-F."/>
            <person name="Lindquist E."/>
            <person name="Kamisugi Y."/>
            <person name="Tanahashi T."/>
            <person name="Sakakibara K."/>
            <person name="Fujita T."/>
            <person name="Oishi K."/>
            <person name="Shin-I T."/>
            <person name="Kuroki Y."/>
            <person name="Toyoda A."/>
            <person name="Suzuki Y."/>
            <person name="Hashimoto A."/>
            <person name="Yamaguchi K."/>
            <person name="Sugano A."/>
            <person name="Kohara Y."/>
            <person name="Fujiyama A."/>
            <person name="Anterola A."/>
            <person name="Aoki S."/>
            <person name="Ashton N."/>
            <person name="Barbazuk W.B."/>
            <person name="Barker E."/>
            <person name="Bennetzen J."/>
            <person name="Bezanilla M."/>
            <person name="Blankenship R."/>
            <person name="Cho S.H."/>
            <person name="Dutcher S."/>
            <person name="Estelle M."/>
            <person name="Fawcett J.A."/>
            <person name="Gundlach H."/>
            <person name="Hanada K."/>
            <person name="Heyl A."/>
            <person name="Hicks K.A."/>
            <person name="Hugh J."/>
            <person name="Lohr M."/>
            <person name="Mayer K."/>
            <person name="Melkozernov A."/>
            <person name="Murata T."/>
            <person name="Nelson D."/>
            <person name="Pils B."/>
            <person name="Prigge M."/>
            <person name="Reiss B."/>
            <person name="Renner T."/>
            <person name="Rombauts S."/>
            <person name="Rushton P."/>
            <person name="Sanderfoot A."/>
            <person name="Schween G."/>
            <person name="Shiu S.-H."/>
            <person name="Stueber K."/>
            <person name="Theodoulou F.L."/>
            <person name="Tu H."/>
            <person name="Van de Peer Y."/>
            <person name="Verrier P.J."/>
            <person name="Waters E."/>
            <person name="Wood A."/>
            <person name="Yang L."/>
            <person name="Cove D."/>
            <person name="Cuming A."/>
            <person name="Hasebe M."/>
            <person name="Lucas S."/>
            <person name="Mishler D.B."/>
            <person name="Reski R."/>
            <person name="Grigoriev I."/>
            <person name="Quatrano R.S."/>
            <person name="Boore J.L."/>
        </authorList>
    </citation>
    <scope>NUCLEOTIDE SEQUENCE [LARGE SCALE GENOMIC DNA]</scope>
    <source>
        <strain evidence="2 3">cv. Gransden 2004</strain>
    </source>
</reference>
<dbReference type="Gramene" id="Pp3c1_20832V3.1">
    <property type="protein sequence ID" value="Pp3c1_20832V3.1"/>
    <property type="gene ID" value="Pp3c1_20832"/>
</dbReference>
<dbReference type="EnsemblPlants" id="Pp3c1_20830V3.1">
    <property type="protein sequence ID" value="Pp3c1_20830V3.1"/>
    <property type="gene ID" value="Pp3c1_20830"/>
</dbReference>
<dbReference type="Proteomes" id="UP000006727">
    <property type="component" value="Chromosome 1"/>
</dbReference>
<dbReference type="InParanoid" id="A0A2K1L8Z2"/>
<proteinExistence type="predicted"/>
<reference evidence="2" key="3">
    <citation type="submission" date="2020-12" db="UniProtKB">
        <authorList>
            <consortium name="EnsemblPlants"/>
        </authorList>
    </citation>
    <scope>IDENTIFICATION</scope>
</reference>
<name>A0A2K1L8Z2_PHYPA</name>
<evidence type="ECO:0000313" key="1">
    <source>
        <dbReference type="EMBL" id="PNR62487.1"/>
    </source>
</evidence>
<evidence type="ECO:0000313" key="3">
    <source>
        <dbReference type="Proteomes" id="UP000006727"/>
    </source>
</evidence>
<reference evidence="1 3" key="2">
    <citation type="journal article" date="2018" name="Plant J.">
        <title>The Physcomitrella patens chromosome-scale assembly reveals moss genome structure and evolution.</title>
        <authorList>
            <person name="Lang D."/>
            <person name="Ullrich K.K."/>
            <person name="Murat F."/>
            <person name="Fuchs J."/>
            <person name="Jenkins J."/>
            <person name="Haas F.B."/>
            <person name="Piednoel M."/>
            <person name="Gundlach H."/>
            <person name="Van Bel M."/>
            <person name="Meyberg R."/>
            <person name="Vives C."/>
            <person name="Morata J."/>
            <person name="Symeonidi A."/>
            <person name="Hiss M."/>
            <person name="Muchero W."/>
            <person name="Kamisugi Y."/>
            <person name="Saleh O."/>
            <person name="Blanc G."/>
            <person name="Decker E.L."/>
            <person name="van Gessel N."/>
            <person name="Grimwood J."/>
            <person name="Hayes R.D."/>
            <person name="Graham S.W."/>
            <person name="Gunter L.E."/>
            <person name="McDaniel S.F."/>
            <person name="Hoernstein S.N.W."/>
            <person name="Larsson A."/>
            <person name="Li F.W."/>
            <person name="Perroud P.F."/>
            <person name="Phillips J."/>
            <person name="Ranjan P."/>
            <person name="Rokshar D.S."/>
            <person name="Rothfels C.J."/>
            <person name="Schneider L."/>
            <person name="Shu S."/>
            <person name="Stevenson D.W."/>
            <person name="Thummler F."/>
            <person name="Tillich M."/>
            <person name="Villarreal Aguilar J.C."/>
            <person name="Widiez T."/>
            <person name="Wong G.K."/>
            <person name="Wymore A."/>
            <person name="Zhang Y."/>
            <person name="Zimmer A.D."/>
            <person name="Quatrano R.S."/>
            <person name="Mayer K.F.X."/>
            <person name="Goodstein D."/>
            <person name="Casacuberta J.M."/>
            <person name="Vandepoele K."/>
            <person name="Reski R."/>
            <person name="Cuming A.C."/>
            <person name="Tuskan G.A."/>
            <person name="Maumus F."/>
            <person name="Salse J."/>
            <person name="Schmutz J."/>
            <person name="Rensing S.A."/>
        </authorList>
    </citation>
    <scope>NUCLEOTIDE SEQUENCE [LARGE SCALE GENOMIC DNA]</scope>
    <source>
        <strain evidence="2 3">cv. Gransden 2004</strain>
    </source>
</reference>
<evidence type="ECO:0000313" key="2">
    <source>
        <dbReference type="EnsemblPlants" id="Pp3c1_20830V3.1"/>
    </source>
</evidence>
<dbReference type="EnsemblPlants" id="Pp3c1_20832V3.1">
    <property type="protein sequence ID" value="Pp3c1_20832V3.1"/>
    <property type="gene ID" value="Pp3c1_20832"/>
</dbReference>
<organism evidence="1">
    <name type="scientific">Physcomitrium patens</name>
    <name type="common">Spreading-leaved earth moss</name>
    <name type="synonym">Physcomitrella patens</name>
    <dbReference type="NCBI Taxonomy" id="3218"/>
    <lineage>
        <taxon>Eukaryota</taxon>
        <taxon>Viridiplantae</taxon>
        <taxon>Streptophyta</taxon>
        <taxon>Embryophyta</taxon>
        <taxon>Bryophyta</taxon>
        <taxon>Bryophytina</taxon>
        <taxon>Bryopsida</taxon>
        <taxon>Funariidae</taxon>
        <taxon>Funariales</taxon>
        <taxon>Funariaceae</taxon>
        <taxon>Physcomitrium</taxon>
    </lineage>
</organism>
<dbReference type="AlphaFoldDB" id="A0A2K1L8Z2"/>